<evidence type="ECO:0000256" key="1">
    <source>
        <dbReference type="SAM" id="MobiDB-lite"/>
    </source>
</evidence>
<organism evidence="3 4">
    <name type="scientific">Modicella reniformis</name>
    <dbReference type="NCBI Taxonomy" id="1440133"/>
    <lineage>
        <taxon>Eukaryota</taxon>
        <taxon>Fungi</taxon>
        <taxon>Fungi incertae sedis</taxon>
        <taxon>Mucoromycota</taxon>
        <taxon>Mortierellomycotina</taxon>
        <taxon>Mortierellomycetes</taxon>
        <taxon>Mortierellales</taxon>
        <taxon>Mortierellaceae</taxon>
        <taxon>Modicella</taxon>
    </lineage>
</organism>
<keyword evidence="4" id="KW-1185">Reference proteome</keyword>
<dbReference type="Proteomes" id="UP000749646">
    <property type="component" value="Unassembled WGS sequence"/>
</dbReference>
<feature type="region of interest" description="Disordered" evidence="1">
    <location>
        <begin position="295"/>
        <end position="314"/>
    </location>
</feature>
<protein>
    <recommendedName>
        <fullName evidence="5">Kelch repeat protein</fullName>
    </recommendedName>
</protein>
<keyword evidence="2" id="KW-0472">Membrane</keyword>
<gene>
    <name evidence="3" type="ORF">BGZ65_006712</name>
</gene>
<feature type="region of interest" description="Disordered" evidence="1">
    <location>
        <begin position="377"/>
        <end position="413"/>
    </location>
</feature>
<reference evidence="3" key="1">
    <citation type="journal article" date="2020" name="Fungal Divers.">
        <title>Resolving the Mortierellaceae phylogeny through synthesis of multi-gene phylogenetics and phylogenomics.</title>
        <authorList>
            <person name="Vandepol N."/>
            <person name="Liber J."/>
            <person name="Desiro A."/>
            <person name="Na H."/>
            <person name="Kennedy M."/>
            <person name="Barry K."/>
            <person name="Grigoriev I.V."/>
            <person name="Miller A.N."/>
            <person name="O'Donnell K."/>
            <person name="Stajich J.E."/>
            <person name="Bonito G."/>
        </authorList>
    </citation>
    <scope>NUCLEOTIDE SEQUENCE</scope>
    <source>
        <strain evidence="3">MES-2147</strain>
    </source>
</reference>
<dbReference type="OrthoDB" id="10251809at2759"/>
<evidence type="ECO:0000313" key="3">
    <source>
        <dbReference type="EMBL" id="KAF9997701.1"/>
    </source>
</evidence>
<dbReference type="EMBL" id="JAAAHW010000960">
    <property type="protein sequence ID" value="KAF9997701.1"/>
    <property type="molecule type" value="Genomic_DNA"/>
</dbReference>
<comment type="caution">
    <text evidence="3">The sequence shown here is derived from an EMBL/GenBank/DDBJ whole genome shotgun (WGS) entry which is preliminary data.</text>
</comment>
<evidence type="ECO:0000256" key="2">
    <source>
        <dbReference type="SAM" id="Phobius"/>
    </source>
</evidence>
<feature type="transmembrane region" description="Helical" evidence="2">
    <location>
        <begin position="320"/>
        <end position="343"/>
    </location>
</feature>
<sequence length="413" mass="44980">MHGSQTLLVQWPLHALAHISASKGGSAEPFGSQTSVTSQLVALPLDTSWSVHSPPWKLLALGNANENFVAVATMDSKPLLTFMPQYPLITLGKYDIEQNSWIHTVVETPEKLQAGFRAVVDPDSGLIYIAGKVAMNLYDPQTTRWVYQAIPKNAPNQRVFGGAVYNNARRTIMYLGGYSDVFEPQTYIIEYSITLKTWSMFYTIGDIPPPIADHCMTARSLYLLDVPSRIWKKATPLSPRARTSCLIVGDQFLSWGGGDDGMSVIPEEAPVVYDLTKRQWVDTYTAPAYYPAAPSNPSIPSNPNTPDNSNNPNTSTTSNLGAILGGVLGSLLIIGLSVGIYVYRNRRLSTVDWPTGDESSKTEIAIPMAAKNDGQDNIVINPERRGPQGILSGSQNKLFGKERLPGPQGGLLG</sequence>
<dbReference type="InterPro" id="IPR011043">
    <property type="entry name" value="Gal_Oxase/kelch_b-propeller"/>
</dbReference>
<keyword evidence="2" id="KW-1133">Transmembrane helix</keyword>
<dbReference type="Gene3D" id="2.120.10.80">
    <property type="entry name" value="Kelch-type beta propeller"/>
    <property type="match status" value="1"/>
</dbReference>
<dbReference type="InterPro" id="IPR015915">
    <property type="entry name" value="Kelch-typ_b-propeller"/>
</dbReference>
<name>A0A9P6MFQ4_9FUNG</name>
<evidence type="ECO:0008006" key="5">
    <source>
        <dbReference type="Google" id="ProtNLM"/>
    </source>
</evidence>
<dbReference type="AlphaFoldDB" id="A0A9P6MFQ4"/>
<evidence type="ECO:0000313" key="4">
    <source>
        <dbReference type="Proteomes" id="UP000749646"/>
    </source>
</evidence>
<accession>A0A9P6MFQ4</accession>
<proteinExistence type="predicted"/>
<keyword evidence="2" id="KW-0812">Transmembrane</keyword>
<dbReference type="SUPFAM" id="SSF50965">
    <property type="entry name" value="Galactose oxidase, central domain"/>
    <property type="match status" value="1"/>
</dbReference>